<dbReference type="EMBL" id="RDQH01000335">
    <property type="protein sequence ID" value="RXH90459.1"/>
    <property type="molecule type" value="Genomic_DNA"/>
</dbReference>
<evidence type="ECO:0000313" key="1">
    <source>
        <dbReference type="EMBL" id="RXH90459.1"/>
    </source>
</evidence>
<name>A0A498J3W6_MALDO</name>
<reference evidence="1 2" key="1">
    <citation type="submission" date="2018-10" db="EMBL/GenBank/DDBJ databases">
        <title>A high-quality apple genome assembly.</title>
        <authorList>
            <person name="Hu J."/>
        </authorList>
    </citation>
    <scope>NUCLEOTIDE SEQUENCE [LARGE SCALE GENOMIC DNA]</scope>
    <source>
        <strain evidence="2">cv. HFTH1</strain>
        <tissue evidence="1">Young leaf</tissue>
    </source>
</reference>
<organism evidence="1 2">
    <name type="scientific">Malus domestica</name>
    <name type="common">Apple</name>
    <name type="synonym">Pyrus malus</name>
    <dbReference type="NCBI Taxonomy" id="3750"/>
    <lineage>
        <taxon>Eukaryota</taxon>
        <taxon>Viridiplantae</taxon>
        <taxon>Streptophyta</taxon>
        <taxon>Embryophyta</taxon>
        <taxon>Tracheophyta</taxon>
        <taxon>Spermatophyta</taxon>
        <taxon>Magnoliopsida</taxon>
        <taxon>eudicotyledons</taxon>
        <taxon>Gunneridae</taxon>
        <taxon>Pentapetalae</taxon>
        <taxon>rosids</taxon>
        <taxon>fabids</taxon>
        <taxon>Rosales</taxon>
        <taxon>Rosaceae</taxon>
        <taxon>Amygdaloideae</taxon>
        <taxon>Maleae</taxon>
        <taxon>Malus</taxon>
    </lineage>
</organism>
<sequence length="94" mass="10426">MGEPLGSSRLSSQKQNCAGMVSLENSYENFPRGHPSWECSHLNLLNFGVPMESEASESPKGLVLLERKHVHIKHITPSPLVDVGCYTESLENFD</sequence>
<dbReference type="Proteomes" id="UP000290289">
    <property type="component" value="Chromosome 9"/>
</dbReference>
<proteinExistence type="predicted"/>
<protein>
    <submittedName>
        <fullName evidence="1">Uncharacterized protein</fullName>
    </submittedName>
</protein>
<evidence type="ECO:0000313" key="2">
    <source>
        <dbReference type="Proteomes" id="UP000290289"/>
    </source>
</evidence>
<comment type="caution">
    <text evidence="1">The sequence shown here is derived from an EMBL/GenBank/DDBJ whole genome shotgun (WGS) entry which is preliminary data.</text>
</comment>
<dbReference type="AlphaFoldDB" id="A0A498J3W6"/>
<accession>A0A498J3W6</accession>
<gene>
    <name evidence="1" type="ORF">DVH24_035223</name>
</gene>
<keyword evidence="2" id="KW-1185">Reference proteome</keyword>